<comment type="caution">
    <text evidence="1">The sequence shown here is derived from an EMBL/GenBank/DDBJ whole genome shotgun (WGS) entry which is preliminary data.</text>
</comment>
<dbReference type="AlphaFoldDB" id="A0A0F9K1W0"/>
<evidence type="ECO:0000313" key="1">
    <source>
        <dbReference type="EMBL" id="KKM16093.1"/>
    </source>
</evidence>
<organism evidence="1">
    <name type="scientific">marine sediment metagenome</name>
    <dbReference type="NCBI Taxonomy" id="412755"/>
    <lineage>
        <taxon>unclassified sequences</taxon>
        <taxon>metagenomes</taxon>
        <taxon>ecological metagenomes</taxon>
    </lineage>
</organism>
<protein>
    <submittedName>
        <fullName evidence="1">Uncharacterized protein</fullName>
    </submittedName>
</protein>
<proteinExistence type="predicted"/>
<gene>
    <name evidence="1" type="ORF">LCGC14_1689320</name>
</gene>
<name>A0A0F9K1W0_9ZZZZ</name>
<reference evidence="1" key="1">
    <citation type="journal article" date="2015" name="Nature">
        <title>Complex archaea that bridge the gap between prokaryotes and eukaryotes.</title>
        <authorList>
            <person name="Spang A."/>
            <person name="Saw J.H."/>
            <person name="Jorgensen S.L."/>
            <person name="Zaremba-Niedzwiedzka K."/>
            <person name="Martijn J."/>
            <person name="Lind A.E."/>
            <person name="van Eijk R."/>
            <person name="Schleper C."/>
            <person name="Guy L."/>
            <person name="Ettema T.J."/>
        </authorList>
    </citation>
    <scope>NUCLEOTIDE SEQUENCE</scope>
</reference>
<sequence>MAVTPHQAFLTAVKGWQDEQIGPLRRELIRNFSGRMFQRRTGKMLSEVLTGTTKIKSGIRTSTSNPALIAWMLGSPRKAFFVKPKKAGGVLSWTNKGGTRFFSKGHLIPAWKFSPTRPALEDAMARRIGPMVAAMRRRSLVALSAVLPNERFVIQIDL</sequence>
<accession>A0A0F9K1W0</accession>
<dbReference type="EMBL" id="LAZR01014753">
    <property type="protein sequence ID" value="KKM16093.1"/>
    <property type="molecule type" value="Genomic_DNA"/>
</dbReference>